<sequence>MKSASTLVFFLAAALSVSALNAPHIRVRQDNGDTEGPVCNGAAVVETSTFAVGNATLELTKFSCSAALSPLVQANGGGLLGLLGRLLSWYFPFPPIFPFPPKPKPKSTTVTKVSTATATATVTKVSTATATATATETDTETDTATVTSATTIIESVTDSATLTVTATVTAATPSSTFTNVCGEICTTVCGQSGRLPPITEDCATLVDSITILNGQIAPTFDVEPDHAQTITFGTCRFFFQNVGPTPLEYCWLNLAQVASAAGNACFPPVQPMSSEGLCFDSADAEWQVG</sequence>
<dbReference type="Proteomes" id="UP000184267">
    <property type="component" value="Unassembled WGS sequence"/>
</dbReference>
<protein>
    <submittedName>
        <fullName evidence="2">Uncharacterized protein</fullName>
    </submittedName>
</protein>
<dbReference type="EMBL" id="MNAD01001195">
    <property type="protein sequence ID" value="OJT07300.1"/>
    <property type="molecule type" value="Genomic_DNA"/>
</dbReference>
<organism evidence="2 3">
    <name type="scientific">Trametes pubescens</name>
    <name type="common">White-rot fungus</name>
    <dbReference type="NCBI Taxonomy" id="154538"/>
    <lineage>
        <taxon>Eukaryota</taxon>
        <taxon>Fungi</taxon>
        <taxon>Dikarya</taxon>
        <taxon>Basidiomycota</taxon>
        <taxon>Agaricomycotina</taxon>
        <taxon>Agaricomycetes</taxon>
        <taxon>Polyporales</taxon>
        <taxon>Polyporaceae</taxon>
        <taxon>Trametes</taxon>
    </lineage>
</organism>
<accession>A0A1M2VI78</accession>
<proteinExistence type="predicted"/>
<gene>
    <name evidence="2" type="ORF">TRAPUB_1843</name>
</gene>
<dbReference type="OMA" id="PLEYCWL"/>
<evidence type="ECO:0000313" key="2">
    <source>
        <dbReference type="EMBL" id="OJT07300.1"/>
    </source>
</evidence>
<feature type="chain" id="PRO_5012838143" evidence="1">
    <location>
        <begin position="20"/>
        <end position="289"/>
    </location>
</feature>
<comment type="caution">
    <text evidence="2">The sequence shown here is derived from an EMBL/GenBank/DDBJ whole genome shotgun (WGS) entry which is preliminary data.</text>
</comment>
<dbReference type="STRING" id="154538.A0A1M2VI78"/>
<dbReference type="OrthoDB" id="3249523at2759"/>
<keyword evidence="1" id="KW-0732">Signal</keyword>
<reference evidence="2 3" key="1">
    <citation type="submission" date="2016-10" db="EMBL/GenBank/DDBJ databases">
        <title>Genome sequence of the basidiomycete white-rot fungus Trametes pubescens.</title>
        <authorList>
            <person name="Makela M.R."/>
            <person name="Granchi Z."/>
            <person name="Peng M."/>
            <person name="De Vries R.P."/>
            <person name="Grigoriev I."/>
            <person name="Riley R."/>
            <person name="Hilden K."/>
        </authorList>
    </citation>
    <scope>NUCLEOTIDE SEQUENCE [LARGE SCALE GENOMIC DNA]</scope>
    <source>
        <strain evidence="2 3">FBCC735</strain>
    </source>
</reference>
<evidence type="ECO:0000313" key="3">
    <source>
        <dbReference type="Proteomes" id="UP000184267"/>
    </source>
</evidence>
<name>A0A1M2VI78_TRAPU</name>
<dbReference type="AlphaFoldDB" id="A0A1M2VI78"/>
<feature type="signal peptide" evidence="1">
    <location>
        <begin position="1"/>
        <end position="19"/>
    </location>
</feature>
<keyword evidence="3" id="KW-1185">Reference proteome</keyword>
<evidence type="ECO:0000256" key="1">
    <source>
        <dbReference type="SAM" id="SignalP"/>
    </source>
</evidence>